<feature type="transmembrane region" description="Helical" evidence="1">
    <location>
        <begin position="78"/>
        <end position="97"/>
    </location>
</feature>
<protein>
    <submittedName>
        <fullName evidence="3">TRAP transporter fused permease subunit</fullName>
    </submittedName>
</protein>
<comment type="caution">
    <text evidence="3">The sequence shown here is derived from an EMBL/GenBank/DDBJ whole genome shotgun (WGS) entry which is preliminary data.</text>
</comment>
<feature type="transmembrane region" description="Helical" evidence="1">
    <location>
        <begin position="533"/>
        <end position="553"/>
    </location>
</feature>
<feature type="transmembrane region" description="Helical" evidence="1">
    <location>
        <begin position="440"/>
        <end position="463"/>
    </location>
</feature>
<accession>A0A5C8NTH8</accession>
<evidence type="ECO:0000256" key="1">
    <source>
        <dbReference type="SAM" id="Phobius"/>
    </source>
</evidence>
<feature type="transmembrane region" description="Helical" evidence="1">
    <location>
        <begin position="470"/>
        <end position="491"/>
    </location>
</feature>
<feature type="transmembrane region" description="Helical" evidence="1">
    <location>
        <begin position="497"/>
        <end position="521"/>
    </location>
</feature>
<keyword evidence="4" id="KW-1185">Reference proteome</keyword>
<feature type="domain" description="TRAP C4-dicarboxylate transport system permease DctM subunit" evidence="2">
    <location>
        <begin position="123"/>
        <end position="555"/>
    </location>
</feature>
<feature type="transmembrane region" description="Helical" evidence="1">
    <location>
        <begin position="181"/>
        <end position="203"/>
    </location>
</feature>
<sequence>MQRLKQVFRVFRVSGHRHTLTGWREVVFLSISLVMVMYQIWSVAFSTIDPMQQMAVHLSFILVLTFFLNHVSTNKWISLMDGLFILLAASSGIYYTIHAQRFATRIVGVDPLTNLDIIFGLIFVLLSLEAARRTIGNVIVFLAIGFCMYALYGDIFTGIWYHHGMSWTDLLEQFAFSYNGLWGSPISVAATFVFVFVLFGAFLQASGTSDFFYHISVSIAGRSKGGAAKIAVLASAFSGMISGSPTANVVTTGSFTIPMSKKLGYSSRFAAAIEAIASTGGSLLPPIMGSAAFLMAAVTSISYSMIIVAALLPAILFYISLLAVVHFEALRLDLPRMDKKEIPKFLDVMKKGWYHLIPVIILVFLLMKGASPSKAGLYGIIAIVLIYLLRYGFRKTFRMFRSAVEIGIQSAIPISTACAVAGIIIAGIMTTGLGGKLNSMVLGLTAGHFVPTLFLIMGISIILGMGMPVAATYVLTAMLAAPTLIHLGVSVMASHLFIVYFAVLSAITPPVAVAAFAAAGIAGANPNKVGLEALRLAFPSFVIPFVFVFNPALLMEGNFWEIVGSFFVSSLGVIVLSSSMIGYFVTKLSILHRMIFFVVGILILYPNRISHVIGCLFVAVILWMQKRERKRTRIVEDTGVAFYDFNKSG</sequence>
<feature type="transmembrane region" description="Helical" evidence="1">
    <location>
        <begin position="54"/>
        <end position="71"/>
    </location>
</feature>
<name>A0A5C8NTH8_9BACI</name>
<dbReference type="PANTHER" id="PTHR43849:SF2">
    <property type="entry name" value="BLL3936 PROTEIN"/>
    <property type="match status" value="1"/>
</dbReference>
<dbReference type="RefSeq" id="WP_147667165.1">
    <property type="nucleotide sequence ID" value="NZ_VDUW01000005.1"/>
</dbReference>
<dbReference type="Proteomes" id="UP000321574">
    <property type="component" value="Unassembled WGS sequence"/>
</dbReference>
<feature type="transmembrane region" description="Helical" evidence="1">
    <location>
        <begin position="303"/>
        <end position="331"/>
    </location>
</feature>
<gene>
    <name evidence="3" type="ORF">FHP05_08745</name>
</gene>
<dbReference type="AlphaFoldDB" id="A0A5C8NTH8"/>
<feature type="transmembrane region" description="Helical" evidence="1">
    <location>
        <begin position="112"/>
        <end position="131"/>
    </location>
</feature>
<organism evidence="3 4">
    <name type="scientific">Cerasibacillus terrae</name>
    <dbReference type="NCBI Taxonomy" id="2498845"/>
    <lineage>
        <taxon>Bacteria</taxon>
        <taxon>Bacillati</taxon>
        <taxon>Bacillota</taxon>
        <taxon>Bacilli</taxon>
        <taxon>Bacillales</taxon>
        <taxon>Bacillaceae</taxon>
        <taxon>Cerasibacillus</taxon>
    </lineage>
</organism>
<feature type="transmembrane region" description="Helical" evidence="1">
    <location>
        <begin position="559"/>
        <end position="577"/>
    </location>
</feature>
<dbReference type="InterPro" id="IPR010656">
    <property type="entry name" value="DctM"/>
</dbReference>
<feature type="transmembrane region" description="Helical" evidence="1">
    <location>
        <begin position="269"/>
        <end position="297"/>
    </location>
</feature>
<feature type="transmembrane region" description="Helical" evidence="1">
    <location>
        <begin position="138"/>
        <end position="161"/>
    </location>
</feature>
<feature type="transmembrane region" description="Helical" evidence="1">
    <location>
        <begin position="26"/>
        <end position="48"/>
    </location>
</feature>
<feature type="transmembrane region" description="Helical" evidence="1">
    <location>
        <begin position="376"/>
        <end position="393"/>
    </location>
</feature>
<feature type="transmembrane region" description="Helical" evidence="1">
    <location>
        <begin position="352"/>
        <end position="370"/>
    </location>
</feature>
<feature type="transmembrane region" description="Helical" evidence="1">
    <location>
        <begin position="414"/>
        <end position="434"/>
    </location>
</feature>
<dbReference type="EMBL" id="VDUW01000005">
    <property type="protein sequence ID" value="TXL64403.1"/>
    <property type="molecule type" value="Genomic_DNA"/>
</dbReference>
<dbReference type="PANTHER" id="PTHR43849">
    <property type="entry name" value="BLL3936 PROTEIN"/>
    <property type="match status" value="1"/>
</dbReference>
<dbReference type="OrthoDB" id="9759894at2"/>
<dbReference type="InterPro" id="IPR011853">
    <property type="entry name" value="TRAP_DctM-Dct_fused"/>
</dbReference>
<dbReference type="Pfam" id="PF06808">
    <property type="entry name" value="DctM"/>
    <property type="match status" value="1"/>
</dbReference>
<evidence type="ECO:0000259" key="2">
    <source>
        <dbReference type="Pfam" id="PF06808"/>
    </source>
</evidence>
<reference evidence="3 4" key="1">
    <citation type="submission" date="2019-06" db="EMBL/GenBank/DDBJ databases">
        <title>Cerasibacillus sp. nov., isolated from maize field.</title>
        <authorList>
            <person name="Lin S.-Y."/>
            <person name="Tsai C.-F."/>
            <person name="Young C.-C."/>
        </authorList>
    </citation>
    <scope>NUCLEOTIDE SEQUENCE [LARGE SCALE GENOMIC DNA]</scope>
    <source>
        <strain evidence="3 4">CC-CFT480</strain>
    </source>
</reference>
<keyword evidence="1" id="KW-1133">Transmembrane helix</keyword>
<evidence type="ECO:0000313" key="3">
    <source>
        <dbReference type="EMBL" id="TXL64403.1"/>
    </source>
</evidence>
<keyword evidence="1" id="KW-0812">Transmembrane</keyword>
<dbReference type="NCBIfam" id="TIGR02123">
    <property type="entry name" value="TRAP_fused"/>
    <property type="match status" value="1"/>
</dbReference>
<evidence type="ECO:0000313" key="4">
    <source>
        <dbReference type="Proteomes" id="UP000321574"/>
    </source>
</evidence>
<proteinExistence type="predicted"/>
<keyword evidence="1" id="KW-0472">Membrane</keyword>
<feature type="transmembrane region" description="Helical" evidence="1">
    <location>
        <begin position="609"/>
        <end position="624"/>
    </location>
</feature>